<dbReference type="PROSITE" id="PS51257">
    <property type="entry name" value="PROKAR_LIPOPROTEIN"/>
    <property type="match status" value="1"/>
</dbReference>
<sequence>MKLKLSIIILTTLLLQACLYPDSQKVENAPTNDEQLNEVQQAVNQYKDQNGGLLPIKNRGQQTPIFIKYPIDFTKLSDANILGQPPGNSYERGGPYSYVILDPENEVEVKVADVRVNQKLRSINYEINIYRNENLYPPYGEMINKGYFNINLEAIELDEVPTVKSPYSGQKLEIIINHEGKPLVDYRPDVYRILEKENINEYDGDLRYLLTDHYPIVPSYSPPMSLVDGEIIFKEHVSQTTE</sequence>
<evidence type="ECO:0000313" key="3">
    <source>
        <dbReference type="Proteomes" id="UP000297975"/>
    </source>
</evidence>
<reference evidence="2 3" key="1">
    <citation type="submission" date="2019-03" db="EMBL/GenBank/DDBJ databases">
        <authorList>
            <person name="He R.-H."/>
        </authorList>
    </citation>
    <scope>NUCLEOTIDE SEQUENCE [LARGE SCALE GENOMIC DNA]</scope>
    <source>
        <strain evidence="3">SH 714</strain>
    </source>
</reference>
<evidence type="ECO:0000313" key="2">
    <source>
        <dbReference type="EMBL" id="TFB23960.1"/>
    </source>
</evidence>
<evidence type="ECO:0000256" key="1">
    <source>
        <dbReference type="SAM" id="SignalP"/>
    </source>
</evidence>
<feature type="chain" id="PRO_5039628614" evidence="1">
    <location>
        <begin position="18"/>
        <end position="242"/>
    </location>
</feature>
<gene>
    <name evidence="2" type="ORF">E3U55_03870</name>
</gene>
<feature type="signal peptide" evidence="1">
    <location>
        <begin position="1"/>
        <end position="17"/>
    </location>
</feature>
<dbReference type="OrthoDB" id="2449131at2"/>
<organism evidence="2 3">
    <name type="scientific">Filobacillus milosensis</name>
    <dbReference type="NCBI Taxonomy" id="94137"/>
    <lineage>
        <taxon>Bacteria</taxon>
        <taxon>Bacillati</taxon>
        <taxon>Bacillota</taxon>
        <taxon>Bacilli</taxon>
        <taxon>Bacillales</taxon>
        <taxon>Bacillaceae</taxon>
        <taxon>Filobacillus</taxon>
    </lineage>
</organism>
<dbReference type="RefSeq" id="WP_134339019.1">
    <property type="nucleotide sequence ID" value="NZ_SOPW01000003.1"/>
</dbReference>
<comment type="caution">
    <text evidence="2">The sequence shown here is derived from an EMBL/GenBank/DDBJ whole genome shotgun (WGS) entry which is preliminary data.</text>
</comment>
<name>A0A4Y8ISQ7_9BACI</name>
<keyword evidence="3" id="KW-1185">Reference proteome</keyword>
<keyword evidence="1" id="KW-0732">Signal</keyword>
<dbReference type="AlphaFoldDB" id="A0A4Y8ISQ7"/>
<accession>A0A4Y8ISQ7</accession>
<dbReference type="EMBL" id="SOPW01000003">
    <property type="protein sequence ID" value="TFB23960.1"/>
    <property type="molecule type" value="Genomic_DNA"/>
</dbReference>
<proteinExistence type="predicted"/>
<protein>
    <submittedName>
        <fullName evidence="2">Uncharacterized protein</fullName>
    </submittedName>
</protein>
<dbReference type="Proteomes" id="UP000297975">
    <property type="component" value="Unassembled WGS sequence"/>
</dbReference>